<feature type="domain" description="Recombinase" evidence="1">
    <location>
        <begin position="2"/>
        <end position="59"/>
    </location>
</feature>
<dbReference type="PROSITE" id="PS51737">
    <property type="entry name" value="RECOMBINASE_DNA_BIND"/>
    <property type="match status" value="1"/>
</dbReference>
<evidence type="ECO:0000313" key="3">
    <source>
        <dbReference type="Proteomes" id="UP000029226"/>
    </source>
</evidence>
<dbReference type="GO" id="GO:0003677">
    <property type="term" value="F:DNA binding"/>
    <property type="evidence" value="ECO:0007669"/>
    <property type="project" value="InterPro"/>
</dbReference>
<name>A0A090QBT2_NONUL</name>
<dbReference type="InterPro" id="IPR038109">
    <property type="entry name" value="DNA_bind_recomb_sf"/>
</dbReference>
<organism evidence="2 3">
    <name type="scientific">Nonlabens ulvanivorans</name>
    <name type="common">Persicivirga ulvanivorans</name>
    <dbReference type="NCBI Taxonomy" id="906888"/>
    <lineage>
        <taxon>Bacteria</taxon>
        <taxon>Pseudomonadati</taxon>
        <taxon>Bacteroidota</taxon>
        <taxon>Flavobacteriia</taxon>
        <taxon>Flavobacteriales</taxon>
        <taxon>Flavobacteriaceae</taxon>
        <taxon>Nonlabens</taxon>
    </lineage>
</organism>
<evidence type="ECO:0000259" key="1">
    <source>
        <dbReference type="PROSITE" id="PS51737"/>
    </source>
</evidence>
<dbReference type="Pfam" id="PF07508">
    <property type="entry name" value="Recombinase"/>
    <property type="match status" value="1"/>
</dbReference>
<dbReference type="Proteomes" id="UP000029226">
    <property type="component" value="Unassembled WGS sequence"/>
</dbReference>
<sequence length="59" mass="6864">MAYGYTKDENKYVIIDEEEAEVVREMYKMCLEGKGTRAIATILNERGVKTRYQKMPEGI</sequence>
<protein>
    <recommendedName>
        <fullName evidence="1">Recombinase domain-containing protein</fullName>
    </recommendedName>
</protein>
<dbReference type="InterPro" id="IPR011109">
    <property type="entry name" value="DNA_bind_recombinase_dom"/>
</dbReference>
<dbReference type="Gene3D" id="3.90.1750.20">
    <property type="entry name" value="Putative Large Serine Recombinase, Chain B, Domain 2"/>
    <property type="match status" value="1"/>
</dbReference>
<reference evidence="2 3" key="1">
    <citation type="journal article" date="2014" name="Genome Announc.">
        <title>Draft Genome Sequences of Marine Flavobacterium Nonlabens Strains NR17, NR24, NR27, NR32, NR33, and Ara13.</title>
        <authorList>
            <person name="Nakanishi M."/>
            <person name="Meirelles P."/>
            <person name="Suzuki R."/>
            <person name="Takatani N."/>
            <person name="Mino S."/>
            <person name="Suda W."/>
            <person name="Oshima K."/>
            <person name="Hattori M."/>
            <person name="Ohkuma M."/>
            <person name="Hosokawa M."/>
            <person name="Miyashita K."/>
            <person name="Thompson F.L."/>
            <person name="Niwa A."/>
            <person name="Sawabe T."/>
            <person name="Sawabe T."/>
        </authorList>
    </citation>
    <scope>NUCLEOTIDE SEQUENCE [LARGE SCALE GENOMIC DNA]</scope>
    <source>
        <strain evidence="3">JCM19314</strain>
    </source>
</reference>
<gene>
    <name evidence="2" type="ORF">JCM19314_3727</name>
</gene>
<proteinExistence type="predicted"/>
<comment type="caution">
    <text evidence="2">The sequence shown here is derived from an EMBL/GenBank/DDBJ whole genome shotgun (WGS) entry which is preliminary data.</text>
</comment>
<evidence type="ECO:0000313" key="2">
    <source>
        <dbReference type="EMBL" id="GAK99682.1"/>
    </source>
</evidence>
<dbReference type="GO" id="GO:0000150">
    <property type="term" value="F:DNA strand exchange activity"/>
    <property type="evidence" value="ECO:0007669"/>
    <property type="project" value="InterPro"/>
</dbReference>
<dbReference type="AlphaFoldDB" id="A0A090QBT2"/>
<accession>A0A090QBT2</accession>
<dbReference type="EMBL" id="BBMM01000002">
    <property type="protein sequence ID" value="GAK99682.1"/>
    <property type="molecule type" value="Genomic_DNA"/>
</dbReference>